<protein>
    <recommendedName>
        <fullName evidence="13">ZP domain-containing protein</fullName>
    </recommendedName>
</protein>
<dbReference type="PROSITE" id="PS51034">
    <property type="entry name" value="ZP_2"/>
    <property type="match status" value="1"/>
</dbReference>
<dbReference type="SMART" id="SM00241">
    <property type="entry name" value="ZP"/>
    <property type="match status" value="1"/>
</dbReference>
<evidence type="ECO:0000256" key="12">
    <source>
        <dbReference type="ARBA" id="ARBA00024183"/>
    </source>
</evidence>
<gene>
    <name evidence="14" type="ORF">JZ751_015274</name>
</gene>
<organism evidence="14 15">
    <name type="scientific">Albula glossodonta</name>
    <name type="common">roundjaw bonefish</name>
    <dbReference type="NCBI Taxonomy" id="121402"/>
    <lineage>
        <taxon>Eukaryota</taxon>
        <taxon>Metazoa</taxon>
        <taxon>Chordata</taxon>
        <taxon>Craniata</taxon>
        <taxon>Vertebrata</taxon>
        <taxon>Euteleostomi</taxon>
        <taxon>Actinopterygii</taxon>
        <taxon>Neopterygii</taxon>
        <taxon>Teleostei</taxon>
        <taxon>Albuliformes</taxon>
        <taxon>Albulidae</taxon>
        <taxon>Albula</taxon>
    </lineage>
</organism>
<dbReference type="InterPro" id="IPR051148">
    <property type="entry name" value="Zona_Pellucida_Domain_gp"/>
</dbReference>
<dbReference type="Gene3D" id="2.60.40.3210">
    <property type="entry name" value="Zona pellucida, ZP-N domain"/>
    <property type="match status" value="1"/>
</dbReference>
<dbReference type="AlphaFoldDB" id="A0A8T2NU67"/>
<dbReference type="Gene3D" id="2.60.40.4100">
    <property type="entry name" value="Zona pellucida, ZP-C domain"/>
    <property type="match status" value="1"/>
</dbReference>
<keyword evidence="15" id="KW-1185">Reference proteome</keyword>
<keyword evidence="8" id="KW-0472">Membrane</keyword>
<dbReference type="EMBL" id="JAFBMS010000025">
    <property type="protein sequence ID" value="KAG9343056.1"/>
    <property type="molecule type" value="Genomic_DNA"/>
</dbReference>
<evidence type="ECO:0000313" key="15">
    <source>
        <dbReference type="Proteomes" id="UP000824540"/>
    </source>
</evidence>
<comment type="subcellular location">
    <subcellularLocation>
        <location evidence="1">Cell membrane</location>
        <topology evidence="1">Single-pass type I membrane protein</topology>
    </subcellularLocation>
    <subcellularLocation>
        <location evidence="12">Zona pellucida</location>
    </subcellularLocation>
</comment>
<evidence type="ECO:0000256" key="3">
    <source>
        <dbReference type="ARBA" id="ARBA00022525"/>
    </source>
</evidence>
<dbReference type="InterPro" id="IPR055355">
    <property type="entry name" value="ZP-C"/>
</dbReference>
<dbReference type="InterPro" id="IPR001507">
    <property type="entry name" value="ZP_dom"/>
</dbReference>
<keyword evidence="2" id="KW-1003">Cell membrane</keyword>
<evidence type="ECO:0000259" key="13">
    <source>
        <dbReference type="PROSITE" id="PS51034"/>
    </source>
</evidence>
<dbReference type="PANTHER" id="PTHR23343">
    <property type="entry name" value="ZONA PELLUCIDA SPERM-BINDING PROTEIN"/>
    <property type="match status" value="1"/>
</dbReference>
<evidence type="ECO:0000256" key="7">
    <source>
        <dbReference type="ARBA" id="ARBA00022989"/>
    </source>
</evidence>
<evidence type="ECO:0000256" key="11">
    <source>
        <dbReference type="ARBA" id="ARBA00023279"/>
    </source>
</evidence>
<dbReference type="Pfam" id="PF00100">
    <property type="entry name" value="Zona_pellucida"/>
    <property type="match status" value="1"/>
</dbReference>
<evidence type="ECO:0000256" key="6">
    <source>
        <dbReference type="ARBA" id="ARBA00022692"/>
    </source>
</evidence>
<dbReference type="Pfam" id="PF23344">
    <property type="entry name" value="ZP-N"/>
    <property type="match status" value="1"/>
</dbReference>
<dbReference type="InterPro" id="IPR042235">
    <property type="entry name" value="ZP-C_dom"/>
</dbReference>
<feature type="non-terminal residue" evidence="14">
    <location>
        <position position="355"/>
    </location>
</feature>
<name>A0A8T2NU67_9TELE</name>
<keyword evidence="6" id="KW-0812">Transmembrane</keyword>
<keyword evidence="11" id="KW-0278">Fertilization</keyword>
<evidence type="ECO:0000256" key="2">
    <source>
        <dbReference type="ARBA" id="ARBA00022475"/>
    </source>
</evidence>
<dbReference type="Proteomes" id="UP000824540">
    <property type="component" value="Unassembled WGS sequence"/>
</dbReference>
<feature type="domain" description="ZP" evidence="13">
    <location>
        <begin position="118"/>
        <end position="355"/>
    </location>
</feature>
<evidence type="ECO:0000256" key="4">
    <source>
        <dbReference type="ARBA" id="ARBA00022530"/>
    </source>
</evidence>
<evidence type="ECO:0000256" key="1">
    <source>
        <dbReference type="ARBA" id="ARBA00004251"/>
    </source>
</evidence>
<dbReference type="GO" id="GO:0032190">
    <property type="term" value="F:acrosin binding"/>
    <property type="evidence" value="ECO:0007669"/>
    <property type="project" value="TreeGrafter"/>
</dbReference>
<dbReference type="GO" id="GO:0060468">
    <property type="term" value="P:prevention of polyspermy"/>
    <property type="evidence" value="ECO:0007669"/>
    <property type="project" value="TreeGrafter"/>
</dbReference>
<accession>A0A8T2NU67</accession>
<keyword evidence="9" id="KW-1015">Disulfide bond</keyword>
<dbReference type="PANTHER" id="PTHR23343:SF117">
    <property type="entry name" value="ZONA PELLUCIDA SPERM-BINDING PROTEIN 4-LIKE ISOFORM X1"/>
    <property type="match status" value="1"/>
</dbReference>
<dbReference type="InterPro" id="IPR055356">
    <property type="entry name" value="ZP-N"/>
</dbReference>
<evidence type="ECO:0000256" key="9">
    <source>
        <dbReference type="ARBA" id="ARBA00023157"/>
    </source>
</evidence>
<keyword evidence="3" id="KW-0964">Secreted</keyword>
<sequence>MQEQKFLFRSSDVTPRVTCTNRHMRARFGPAVQNGLKIKDRSGVSVRVPERKGTCGVKAVRGEDGLLSFYSQYDSCYSHTEGDSVVVVLGVQLDTQGPWYQVNISCPLKLNDAPNPKPCSLDGSFVFSVKASDFQPPISLSSLWVKGQPQCTPVAASTEMAVFKFGVTECGARRVMSGNGVRYEVEVEALPQNWTVARGSPYSLQVRCEYAESVQLQVSLLSKDPTQPPPVTVLGTIKVQMRIATDGSFSSFVPEDQLPLVLPLRAPVHVEVSLAGPFPDPGLTLRLRDCFAFPASRHSLWTLLHDGCPNPLDSERSSVLVGTPVQSIPHAQVKRFDVKTFTFLDPKTGAPSMEE</sequence>
<dbReference type="GO" id="GO:0005886">
    <property type="term" value="C:plasma membrane"/>
    <property type="evidence" value="ECO:0007669"/>
    <property type="project" value="UniProtKB-SubCell"/>
</dbReference>
<dbReference type="GO" id="GO:0035804">
    <property type="term" value="F:structural constituent of egg coat"/>
    <property type="evidence" value="ECO:0007669"/>
    <property type="project" value="TreeGrafter"/>
</dbReference>
<reference evidence="14" key="1">
    <citation type="thesis" date="2021" institute="BYU ScholarsArchive" country="Provo, UT, USA">
        <title>Applications of and Algorithms for Genome Assembly and Genomic Analyses with an Emphasis on Marine Teleosts.</title>
        <authorList>
            <person name="Pickett B.D."/>
        </authorList>
    </citation>
    <scope>NUCLEOTIDE SEQUENCE</scope>
    <source>
        <strain evidence="14">HI-2016</strain>
    </source>
</reference>
<keyword evidence="5" id="KW-0165">Cleavage on pair of basic residues</keyword>
<evidence type="ECO:0000313" key="14">
    <source>
        <dbReference type="EMBL" id="KAG9343056.1"/>
    </source>
</evidence>
<keyword evidence="10" id="KW-0325">Glycoprotein</keyword>
<evidence type="ECO:0000256" key="5">
    <source>
        <dbReference type="ARBA" id="ARBA00022685"/>
    </source>
</evidence>
<proteinExistence type="predicted"/>
<evidence type="ECO:0000256" key="8">
    <source>
        <dbReference type="ARBA" id="ARBA00023136"/>
    </source>
</evidence>
<evidence type="ECO:0000256" key="10">
    <source>
        <dbReference type="ARBA" id="ARBA00023180"/>
    </source>
</evidence>
<dbReference type="GO" id="GO:0035805">
    <property type="term" value="C:egg coat"/>
    <property type="evidence" value="ECO:0007669"/>
    <property type="project" value="UniProtKB-SubCell"/>
</dbReference>
<dbReference type="GO" id="GO:0007339">
    <property type="term" value="P:binding of sperm to zona pellucida"/>
    <property type="evidence" value="ECO:0007669"/>
    <property type="project" value="TreeGrafter"/>
</dbReference>
<keyword evidence="4" id="KW-0272">Extracellular matrix</keyword>
<dbReference type="OrthoDB" id="8545596at2759"/>
<comment type="caution">
    <text evidence="14">The sequence shown here is derived from an EMBL/GenBank/DDBJ whole genome shotgun (WGS) entry which is preliminary data.</text>
</comment>
<keyword evidence="7" id="KW-1133">Transmembrane helix</keyword>